<keyword evidence="1" id="KW-1133">Transmembrane helix</keyword>
<name>A0A0L8FGU7_OCTBM</name>
<keyword evidence="1" id="KW-0472">Membrane</keyword>
<evidence type="ECO:0000256" key="1">
    <source>
        <dbReference type="SAM" id="Phobius"/>
    </source>
</evidence>
<keyword evidence="1" id="KW-0812">Transmembrane</keyword>
<dbReference type="EMBL" id="KQ432038">
    <property type="protein sequence ID" value="KOF62928.1"/>
    <property type="molecule type" value="Genomic_DNA"/>
</dbReference>
<protein>
    <submittedName>
        <fullName evidence="2">Uncharacterized protein</fullName>
    </submittedName>
</protein>
<accession>A0A0L8FGU7</accession>
<gene>
    <name evidence="2" type="ORF">OCBIM_22021205mg</name>
</gene>
<organism evidence="2">
    <name type="scientific">Octopus bimaculoides</name>
    <name type="common">California two-spotted octopus</name>
    <dbReference type="NCBI Taxonomy" id="37653"/>
    <lineage>
        <taxon>Eukaryota</taxon>
        <taxon>Metazoa</taxon>
        <taxon>Spiralia</taxon>
        <taxon>Lophotrochozoa</taxon>
        <taxon>Mollusca</taxon>
        <taxon>Cephalopoda</taxon>
        <taxon>Coleoidea</taxon>
        <taxon>Octopodiformes</taxon>
        <taxon>Octopoda</taxon>
        <taxon>Incirrata</taxon>
        <taxon>Octopodidae</taxon>
        <taxon>Octopus</taxon>
    </lineage>
</organism>
<proteinExistence type="predicted"/>
<evidence type="ECO:0000313" key="2">
    <source>
        <dbReference type="EMBL" id="KOF62928.1"/>
    </source>
</evidence>
<feature type="transmembrane region" description="Helical" evidence="1">
    <location>
        <begin position="20"/>
        <end position="46"/>
    </location>
</feature>
<reference evidence="2" key="1">
    <citation type="submission" date="2015-07" db="EMBL/GenBank/DDBJ databases">
        <title>MeaNS - Measles Nucleotide Surveillance Program.</title>
        <authorList>
            <person name="Tran T."/>
            <person name="Druce J."/>
        </authorList>
    </citation>
    <scope>NUCLEOTIDE SEQUENCE</scope>
    <source>
        <strain evidence="2">UCB-OBI-ISO-001</strain>
        <tissue evidence="2">Gonad</tissue>
    </source>
</reference>
<sequence length="49" mass="5594">MTLNLFSLCCVKSTLLVFPASFHLMVAYSVFSHCTAYFISLSFYLLHLL</sequence>
<dbReference type="AlphaFoldDB" id="A0A0L8FGU7"/>